<dbReference type="EMBL" id="DYUE01000262">
    <property type="protein sequence ID" value="HJG92298.1"/>
    <property type="molecule type" value="Genomic_DNA"/>
</dbReference>
<feature type="transmembrane region" description="Helical" evidence="1">
    <location>
        <begin position="28"/>
        <end position="47"/>
    </location>
</feature>
<dbReference type="Proteomes" id="UP000742460">
    <property type="component" value="Unassembled WGS sequence"/>
</dbReference>
<accession>A0A921MXF2</accession>
<reference evidence="2" key="2">
    <citation type="submission" date="2021-09" db="EMBL/GenBank/DDBJ databases">
        <authorList>
            <person name="Gilroy R."/>
        </authorList>
    </citation>
    <scope>NUCLEOTIDE SEQUENCE</scope>
    <source>
        <strain evidence="2">ChiGjej5B5-22894</strain>
    </source>
</reference>
<proteinExistence type="predicted"/>
<organism evidence="2 3">
    <name type="scientific">Brachybacterium massiliense</name>
    <dbReference type="NCBI Taxonomy" id="1755098"/>
    <lineage>
        <taxon>Bacteria</taxon>
        <taxon>Bacillati</taxon>
        <taxon>Actinomycetota</taxon>
        <taxon>Actinomycetes</taxon>
        <taxon>Micrococcales</taxon>
        <taxon>Dermabacteraceae</taxon>
        <taxon>Brachybacterium</taxon>
    </lineage>
</organism>
<evidence type="ECO:0000313" key="3">
    <source>
        <dbReference type="Proteomes" id="UP000742460"/>
    </source>
</evidence>
<keyword evidence="1" id="KW-1133">Transmembrane helix</keyword>
<gene>
    <name evidence="2" type="ORF">K8V81_11325</name>
</gene>
<name>A0A921MXF2_9MICO</name>
<reference evidence="2" key="1">
    <citation type="journal article" date="2021" name="PeerJ">
        <title>Extensive microbial diversity within the chicken gut microbiome revealed by metagenomics and culture.</title>
        <authorList>
            <person name="Gilroy R."/>
            <person name="Ravi A."/>
            <person name="Getino M."/>
            <person name="Pursley I."/>
            <person name="Horton D.L."/>
            <person name="Alikhan N.F."/>
            <person name="Baker D."/>
            <person name="Gharbi K."/>
            <person name="Hall N."/>
            <person name="Watson M."/>
            <person name="Adriaenssens E.M."/>
            <person name="Foster-Nyarko E."/>
            <person name="Jarju S."/>
            <person name="Secka A."/>
            <person name="Antonio M."/>
            <person name="Oren A."/>
            <person name="Chaudhuri R.R."/>
            <person name="La Ragione R."/>
            <person name="Hildebrand F."/>
            <person name="Pallen M.J."/>
        </authorList>
    </citation>
    <scope>NUCLEOTIDE SEQUENCE</scope>
    <source>
        <strain evidence="2">ChiGjej5B5-22894</strain>
    </source>
</reference>
<comment type="caution">
    <text evidence="2">The sequence shown here is derived from an EMBL/GenBank/DDBJ whole genome shotgun (WGS) entry which is preliminary data.</text>
</comment>
<keyword evidence="1" id="KW-0472">Membrane</keyword>
<feature type="non-terminal residue" evidence="2">
    <location>
        <position position="1"/>
    </location>
</feature>
<evidence type="ECO:0000313" key="2">
    <source>
        <dbReference type="EMBL" id="HJG92298.1"/>
    </source>
</evidence>
<dbReference type="AlphaFoldDB" id="A0A921MXF2"/>
<keyword evidence="1" id="KW-0812">Transmembrane</keyword>
<sequence length="63" mass="6474">QLATAIACVFWYLSPAQGRRAVITHVGIGVALLLSTGFALYVGMQALRAQALGVSIMQAAGVA</sequence>
<evidence type="ECO:0000256" key="1">
    <source>
        <dbReference type="SAM" id="Phobius"/>
    </source>
</evidence>
<protein>
    <submittedName>
        <fullName evidence="2">Uncharacterized protein</fullName>
    </submittedName>
</protein>